<keyword evidence="2" id="KW-1185">Reference proteome</keyword>
<evidence type="ECO:0000313" key="1">
    <source>
        <dbReference type="EMBL" id="KAF9535281.1"/>
    </source>
</evidence>
<dbReference type="InterPro" id="IPR032675">
    <property type="entry name" value="LRR_dom_sf"/>
</dbReference>
<name>A0A9P6EU04_9AGAR</name>
<dbReference type="Proteomes" id="UP000807306">
    <property type="component" value="Unassembled WGS sequence"/>
</dbReference>
<reference evidence="1" key="1">
    <citation type="submission" date="2020-11" db="EMBL/GenBank/DDBJ databases">
        <authorList>
            <consortium name="DOE Joint Genome Institute"/>
            <person name="Ahrendt S."/>
            <person name="Riley R."/>
            <person name="Andreopoulos W."/>
            <person name="Labutti K."/>
            <person name="Pangilinan J."/>
            <person name="Ruiz-Duenas F.J."/>
            <person name="Barrasa J.M."/>
            <person name="Sanchez-Garcia M."/>
            <person name="Camarero S."/>
            <person name="Miyauchi S."/>
            <person name="Serrano A."/>
            <person name="Linde D."/>
            <person name="Babiker R."/>
            <person name="Drula E."/>
            <person name="Ayuso-Fernandez I."/>
            <person name="Pacheco R."/>
            <person name="Padilla G."/>
            <person name="Ferreira P."/>
            <person name="Barriuso J."/>
            <person name="Kellner H."/>
            <person name="Castanera R."/>
            <person name="Alfaro M."/>
            <person name="Ramirez L."/>
            <person name="Pisabarro A.G."/>
            <person name="Kuo A."/>
            <person name="Tritt A."/>
            <person name="Lipzen A."/>
            <person name="He G."/>
            <person name="Yan M."/>
            <person name="Ng V."/>
            <person name="Cullen D."/>
            <person name="Martin F."/>
            <person name="Rosso M.-N."/>
            <person name="Henrissat B."/>
            <person name="Hibbett D."/>
            <person name="Martinez A.T."/>
            <person name="Grigoriev I.V."/>
        </authorList>
    </citation>
    <scope>NUCLEOTIDE SEQUENCE</scope>
    <source>
        <strain evidence="1">CBS 506.95</strain>
    </source>
</reference>
<proteinExistence type="predicted"/>
<accession>A0A9P6EU04</accession>
<protein>
    <submittedName>
        <fullName evidence="1">Uncharacterized protein</fullName>
    </submittedName>
</protein>
<dbReference type="AlphaFoldDB" id="A0A9P6EU04"/>
<dbReference type="Gene3D" id="3.80.10.10">
    <property type="entry name" value="Ribonuclease Inhibitor"/>
    <property type="match status" value="1"/>
</dbReference>
<evidence type="ECO:0000313" key="2">
    <source>
        <dbReference type="Proteomes" id="UP000807306"/>
    </source>
</evidence>
<sequence length="769" mass="88209">MRKPRTLHLPPLGYSVTGDFANLKRIIIRLSGTVLFGDEELDRCWPKLTDFHIFEREFTWRSLLTPAGLVSFVKRHPFLNTLTLRFDATQAALDRYQRSDAAMANEDTLVGAPPLLQLEYWHVCISDADNEQALHEFLHAAAPRLKSLVIGWEYETRTEDLVELRFNFKCACLASPTLTPDYHLQKNIVTISAMERVLGTRELIDEIFEIVVQLDDEGNETNFYCEFRFKTPRRTLPALARTSKFLSPSALRLIWHSIWSIDCLLKCLPETVLKFHQVQPTEASATDHDIPIVVMSTAITESDLTRLRFYADLVLEYGGLKAWNVFHLPDSVSNYLCNLLLPLFEDLLLLPRLRKATFSLNLGPSMTLTRLVLGKDRSLDRLRVSGTQAAEVTIAQTVEWFSWLALTRVRAHRSIEILQRALNPILGCRVREIPARDIYPLSFGTLEEVMDLRRITSLNIHAIAVDKVEWVHRIAEIPHLKILSINLSGLMNIPNVAGSPVQACFGALEQAIILADAPLVLCSLLRQWRPSNLRNLIIKRKSRNHLWNFEEICLDLCHTSLSASNLQTLRFKNDMKINHDYAVQYNRNTTDISHLTLQRLSHFGNLEALVFDLGSRVTWGDDVLHQIAQYWPNLRSFHVCEWEHVKPSRISSNGVYSFLSSLPRLKNITLRFNTTKRLSQQAQPLGHLALRQWDLCTSDANDKDEVMQFLKDTVPNLGNPLLRWNFVLTRSPHDESFMTQEERAALASRATWTSVEEWKEWKNSLLPSA</sequence>
<dbReference type="EMBL" id="MU157824">
    <property type="protein sequence ID" value="KAF9535281.1"/>
    <property type="molecule type" value="Genomic_DNA"/>
</dbReference>
<organism evidence="1 2">
    <name type="scientific">Crepidotus variabilis</name>
    <dbReference type="NCBI Taxonomy" id="179855"/>
    <lineage>
        <taxon>Eukaryota</taxon>
        <taxon>Fungi</taxon>
        <taxon>Dikarya</taxon>
        <taxon>Basidiomycota</taxon>
        <taxon>Agaricomycotina</taxon>
        <taxon>Agaricomycetes</taxon>
        <taxon>Agaricomycetidae</taxon>
        <taxon>Agaricales</taxon>
        <taxon>Agaricineae</taxon>
        <taxon>Crepidotaceae</taxon>
        <taxon>Crepidotus</taxon>
    </lineage>
</organism>
<comment type="caution">
    <text evidence="1">The sequence shown here is derived from an EMBL/GenBank/DDBJ whole genome shotgun (WGS) entry which is preliminary data.</text>
</comment>
<gene>
    <name evidence="1" type="ORF">CPB83DRAFT_888012</name>
</gene>